<proteinExistence type="predicted"/>
<sequence length="220" mass="24393">MGPVSAACKQPDVGELAAAHPLTPPSRAESSVSKVWSPHASLPTQMRFCVCVLSPSRYVSRSWSTRALTSSTTVLFFGPTARPVSISSFPHPKMEPELLASWLSMMNCTRIVLSKALQPVRTSPVSRDECLSAMKVVNSIETAERNEWSECEWSLLIFENIKDDKINWDTMISVLETCSPDDISSGCFEVLLEHRSWAAVGHLLSGHWENISSLKVIRVF</sequence>
<organism evidence="1 2">
    <name type="scientific">Calocera cornea HHB12733</name>
    <dbReference type="NCBI Taxonomy" id="1353952"/>
    <lineage>
        <taxon>Eukaryota</taxon>
        <taxon>Fungi</taxon>
        <taxon>Dikarya</taxon>
        <taxon>Basidiomycota</taxon>
        <taxon>Agaricomycotina</taxon>
        <taxon>Dacrymycetes</taxon>
        <taxon>Dacrymycetales</taxon>
        <taxon>Dacrymycetaceae</taxon>
        <taxon>Calocera</taxon>
    </lineage>
</organism>
<protein>
    <submittedName>
        <fullName evidence="1">Uncharacterized protein</fullName>
    </submittedName>
</protein>
<evidence type="ECO:0000313" key="1">
    <source>
        <dbReference type="EMBL" id="KZT58740.1"/>
    </source>
</evidence>
<keyword evidence="2" id="KW-1185">Reference proteome</keyword>
<evidence type="ECO:0000313" key="2">
    <source>
        <dbReference type="Proteomes" id="UP000076842"/>
    </source>
</evidence>
<gene>
    <name evidence="1" type="ORF">CALCODRAFT_226172</name>
</gene>
<accession>A0A165H150</accession>
<dbReference type="Proteomes" id="UP000076842">
    <property type="component" value="Unassembled WGS sequence"/>
</dbReference>
<dbReference type="InParanoid" id="A0A165H150"/>
<reference evidence="1 2" key="1">
    <citation type="journal article" date="2016" name="Mol. Biol. Evol.">
        <title>Comparative Genomics of Early-Diverging Mushroom-Forming Fungi Provides Insights into the Origins of Lignocellulose Decay Capabilities.</title>
        <authorList>
            <person name="Nagy L.G."/>
            <person name="Riley R."/>
            <person name="Tritt A."/>
            <person name="Adam C."/>
            <person name="Daum C."/>
            <person name="Floudas D."/>
            <person name="Sun H."/>
            <person name="Yadav J.S."/>
            <person name="Pangilinan J."/>
            <person name="Larsson K.H."/>
            <person name="Matsuura K."/>
            <person name="Barry K."/>
            <person name="Labutti K."/>
            <person name="Kuo R."/>
            <person name="Ohm R.A."/>
            <person name="Bhattacharya S.S."/>
            <person name="Shirouzu T."/>
            <person name="Yoshinaga Y."/>
            <person name="Martin F.M."/>
            <person name="Grigoriev I.V."/>
            <person name="Hibbett D.S."/>
        </authorList>
    </citation>
    <scope>NUCLEOTIDE SEQUENCE [LARGE SCALE GENOMIC DNA]</scope>
    <source>
        <strain evidence="1 2">HHB12733</strain>
    </source>
</reference>
<dbReference type="AlphaFoldDB" id="A0A165H150"/>
<name>A0A165H150_9BASI</name>
<dbReference type="EMBL" id="KV423947">
    <property type="protein sequence ID" value="KZT58740.1"/>
    <property type="molecule type" value="Genomic_DNA"/>
</dbReference>